<evidence type="ECO:0000313" key="2">
    <source>
        <dbReference type="EMBL" id="OOS22939.1"/>
    </source>
</evidence>
<evidence type="ECO:0000256" key="1">
    <source>
        <dbReference type="SAM" id="SignalP"/>
    </source>
</evidence>
<accession>A0A1T0CL09</accession>
<keyword evidence="3" id="KW-1185">Reference proteome</keyword>
<feature type="signal peptide" evidence="1">
    <location>
        <begin position="1"/>
        <end position="22"/>
    </location>
</feature>
<dbReference type="Gene3D" id="3.10.450.50">
    <property type="match status" value="1"/>
</dbReference>
<evidence type="ECO:0000313" key="3">
    <source>
        <dbReference type="Proteomes" id="UP000189800"/>
    </source>
</evidence>
<dbReference type="AlphaFoldDB" id="A0A1T0CL09"/>
<dbReference type="OrthoDB" id="6697078at2"/>
<feature type="chain" id="PRO_5012797784" evidence="1">
    <location>
        <begin position="23"/>
        <end position="129"/>
    </location>
</feature>
<proteinExistence type="predicted"/>
<protein>
    <submittedName>
        <fullName evidence="2">Uncharacterized protein</fullName>
    </submittedName>
</protein>
<organism evidence="2 3">
    <name type="scientific">Moraxella pluranimalium</name>
    <dbReference type="NCBI Taxonomy" id="470453"/>
    <lineage>
        <taxon>Bacteria</taxon>
        <taxon>Pseudomonadati</taxon>
        <taxon>Pseudomonadota</taxon>
        <taxon>Gammaproteobacteria</taxon>
        <taxon>Moraxellales</taxon>
        <taxon>Moraxellaceae</taxon>
        <taxon>Moraxella</taxon>
    </lineage>
</organism>
<reference evidence="2 3" key="1">
    <citation type="submission" date="2017-02" db="EMBL/GenBank/DDBJ databases">
        <title>Draft genome sequence of Moraxella pluranimalium CCUG 54913T type strain.</title>
        <authorList>
            <person name="Salva-Serra F."/>
            <person name="Engstrom-Jakobsson H."/>
            <person name="Thorell K."/>
            <person name="Jaen-Luchoro D."/>
            <person name="Gonzales-Siles L."/>
            <person name="Karlsson R."/>
            <person name="Yazdan S."/>
            <person name="Boulund F."/>
            <person name="Johnning A."/>
            <person name="Engstrand L."/>
            <person name="Kristiansson E."/>
            <person name="Moore E."/>
        </authorList>
    </citation>
    <scope>NUCLEOTIDE SEQUENCE [LARGE SCALE GENOMIC DNA]</scope>
    <source>
        <strain evidence="2 3">CCUG 54913</strain>
    </source>
</reference>
<dbReference type="EMBL" id="MUYU01000025">
    <property type="protein sequence ID" value="OOS22939.1"/>
    <property type="molecule type" value="Genomic_DNA"/>
</dbReference>
<name>A0A1T0CL09_9GAMM</name>
<sequence length="129" mass="14252">MKKLVGLVTVLAVAITPNLANANQTQQKINIVKSIYSEAKRTDDSMAAIMRHATPGLRNHYNRTTICDNDPLWGNQDPQTNAAVKVSNASNGRVKATFKQYGQTATNYFKFKCTGNTCKISDISFYSCE</sequence>
<dbReference type="RefSeq" id="WP_078254762.1">
    <property type="nucleotide sequence ID" value="NZ_MUYU01000025.1"/>
</dbReference>
<gene>
    <name evidence="2" type="ORF">B0680_08990</name>
</gene>
<dbReference type="Proteomes" id="UP000189800">
    <property type="component" value="Unassembled WGS sequence"/>
</dbReference>
<comment type="caution">
    <text evidence="2">The sequence shown here is derived from an EMBL/GenBank/DDBJ whole genome shotgun (WGS) entry which is preliminary data.</text>
</comment>
<keyword evidence="1" id="KW-0732">Signal</keyword>